<evidence type="ECO:0000313" key="3">
    <source>
        <dbReference type="Proteomes" id="UP000198727"/>
    </source>
</evidence>
<feature type="region of interest" description="Disordered" evidence="1">
    <location>
        <begin position="1"/>
        <end position="32"/>
    </location>
</feature>
<reference evidence="3" key="1">
    <citation type="submission" date="2016-10" db="EMBL/GenBank/DDBJ databases">
        <authorList>
            <person name="Varghese N."/>
            <person name="Submissions S."/>
        </authorList>
    </citation>
    <scope>NUCLEOTIDE SEQUENCE [LARGE SCALE GENOMIC DNA]</scope>
    <source>
        <strain evidence="3">CGMCC 4.5579</strain>
    </source>
</reference>
<evidence type="ECO:0000313" key="2">
    <source>
        <dbReference type="EMBL" id="SFP43636.1"/>
    </source>
</evidence>
<proteinExistence type="predicted"/>
<protein>
    <submittedName>
        <fullName evidence="2">Uncharacterized protein</fullName>
    </submittedName>
</protein>
<organism evidence="2 3">
    <name type="scientific">Amycolatopsis arida</name>
    <dbReference type="NCBI Taxonomy" id="587909"/>
    <lineage>
        <taxon>Bacteria</taxon>
        <taxon>Bacillati</taxon>
        <taxon>Actinomycetota</taxon>
        <taxon>Actinomycetes</taxon>
        <taxon>Pseudonocardiales</taxon>
        <taxon>Pseudonocardiaceae</taxon>
        <taxon>Amycolatopsis</taxon>
    </lineage>
</organism>
<name>A0A1I5QCN7_9PSEU</name>
<dbReference type="Proteomes" id="UP000198727">
    <property type="component" value="Unassembled WGS sequence"/>
</dbReference>
<accession>A0A1I5QCN7</accession>
<keyword evidence="3" id="KW-1185">Reference proteome</keyword>
<dbReference type="EMBL" id="FOWW01000002">
    <property type="protein sequence ID" value="SFP43636.1"/>
    <property type="molecule type" value="Genomic_DNA"/>
</dbReference>
<sequence length="32" mass="3773">MAHRREQMFSGRAHYRRSGSHERCVAIEETSP</sequence>
<evidence type="ECO:0000256" key="1">
    <source>
        <dbReference type="SAM" id="MobiDB-lite"/>
    </source>
</evidence>
<dbReference type="STRING" id="587909.SAMN05421810_102578"/>
<dbReference type="AlphaFoldDB" id="A0A1I5QCN7"/>
<gene>
    <name evidence="2" type="ORF">SAMN05421810_102578</name>
</gene>